<proteinExistence type="predicted"/>
<name>A0A9P0A0Y7_BEMTA</name>
<dbReference type="AlphaFoldDB" id="A0A9P0A0Y7"/>
<reference evidence="1" key="1">
    <citation type="submission" date="2021-12" db="EMBL/GenBank/DDBJ databases">
        <authorList>
            <person name="King R."/>
        </authorList>
    </citation>
    <scope>NUCLEOTIDE SEQUENCE</scope>
</reference>
<organism evidence="1 2">
    <name type="scientific">Bemisia tabaci</name>
    <name type="common">Sweetpotato whitefly</name>
    <name type="synonym">Aleurodes tabaci</name>
    <dbReference type="NCBI Taxonomy" id="7038"/>
    <lineage>
        <taxon>Eukaryota</taxon>
        <taxon>Metazoa</taxon>
        <taxon>Ecdysozoa</taxon>
        <taxon>Arthropoda</taxon>
        <taxon>Hexapoda</taxon>
        <taxon>Insecta</taxon>
        <taxon>Pterygota</taxon>
        <taxon>Neoptera</taxon>
        <taxon>Paraneoptera</taxon>
        <taxon>Hemiptera</taxon>
        <taxon>Sternorrhyncha</taxon>
        <taxon>Aleyrodoidea</taxon>
        <taxon>Aleyrodidae</taxon>
        <taxon>Aleyrodinae</taxon>
        <taxon>Bemisia</taxon>
    </lineage>
</organism>
<evidence type="ECO:0000313" key="2">
    <source>
        <dbReference type="Proteomes" id="UP001152759"/>
    </source>
</evidence>
<dbReference type="EMBL" id="OU963862">
    <property type="protein sequence ID" value="CAH0382016.1"/>
    <property type="molecule type" value="Genomic_DNA"/>
</dbReference>
<protein>
    <submittedName>
        <fullName evidence="1">Uncharacterized protein</fullName>
    </submittedName>
</protein>
<evidence type="ECO:0000313" key="1">
    <source>
        <dbReference type="EMBL" id="CAH0382016.1"/>
    </source>
</evidence>
<keyword evidence="2" id="KW-1185">Reference proteome</keyword>
<accession>A0A9P0A0Y7</accession>
<sequence>MTFPARASRGRTLLLDEGMASALDRTQTTNRNAVYLMASSAKSCGLDVKKLVMNEKSIRRARAKFREDSAKRIQNNFAPDVPLTVHWDGKLLPSLTGREKVDRLPILVSGYGIDQLLAVAPLSSGTGKLQASAVYEAIDAWNLRDKVKSKCFDTASTNAGIHNGACINLERLMTRPLLNLACRHHIPELILESAITCSIGPTNQPEHNLFTKFRGQWDHIDQSNYKTALEDPGTLKSFGLHQTKRN</sequence>
<dbReference type="Proteomes" id="UP001152759">
    <property type="component" value="Chromosome 1"/>
</dbReference>
<gene>
    <name evidence="1" type="ORF">BEMITA_LOCUS1607</name>
</gene>